<dbReference type="AlphaFoldDB" id="A0A0M7B980"/>
<dbReference type="Pfam" id="PF08021">
    <property type="entry name" value="FAD_binding_9"/>
    <property type="match status" value="1"/>
</dbReference>
<dbReference type="InterPro" id="IPR007037">
    <property type="entry name" value="SIP_rossman_dom"/>
</dbReference>
<proteinExistence type="inferred from homology"/>
<dbReference type="Pfam" id="PF04954">
    <property type="entry name" value="SIP"/>
    <property type="match status" value="1"/>
</dbReference>
<organism evidence="3 4">
    <name type="scientific">Jannaschia seosinensis</name>
    <dbReference type="NCBI Taxonomy" id="313367"/>
    <lineage>
        <taxon>Bacteria</taxon>
        <taxon>Pseudomonadati</taxon>
        <taxon>Pseudomonadota</taxon>
        <taxon>Alphaproteobacteria</taxon>
        <taxon>Rhodobacterales</taxon>
        <taxon>Roseobacteraceae</taxon>
        <taxon>Jannaschia</taxon>
    </lineage>
</organism>
<dbReference type="STRING" id="313367.JSE7799_02004"/>
<dbReference type="EMBL" id="CYPR01000127">
    <property type="protein sequence ID" value="CUH39280.1"/>
    <property type="molecule type" value="Genomic_DNA"/>
</dbReference>
<dbReference type="OrthoDB" id="9814826at2"/>
<gene>
    <name evidence="3" type="primary">viuB</name>
    <name evidence="3" type="ORF">JSE7799_02004</name>
</gene>
<dbReference type="InterPro" id="IPR039261">
    <property type="entry name" value="FNR_nucleotide-bd"/>
</dbReference>
<feature type="domain" description="FAD-binding FR-type" evidence="2">
    <location>
        <begin position="108"/>
        <end position="230"/>
    </location>
</feature>
<dbReference type="InterPro" id="IPR017938">
    <property type="entry name" value="Riboflavin_synthase-like_b-brl"/>
</dbReference>
<dbReference type="InterPro" id="IPR017927">
    <property type="entry name" value="FAD-bd_FR_type"/>
</dbReference>
<keyword evidence="4" id="KW-1185">Reference proteome</keyword>
<dbReference type="InterPro" id="IPR039374">
    <property type="entry name" value="SIP_fam"/>
</dbReference>
<dbReference type="GO" id="GO:0016491">
    <property type="term" value="F:oxidoreductase activity"/>
    <property type="evidence" value="ECO:0007669"/>
    <property type="project" value="InterPro"/>
</dbReference>
<dbReference type="Gene3D" id="2.40.30.10">
    <property type="entry name" value="Translation factors"/>
    <property type="match status" value="1"/>
</dbReference>
<dbReference type="PANTHER" id="PTHR30157:SF0">
    <property type="entry name" value="NADPH-DEPENDENT FERRIC-CHELATE REDUCTASE"/>
    <property type="match status" value="1"/>
</dbReference>
<dbReference type="Gene3D" id="3.40.50.80">
    <property type="entry name" value="Nucleotide-binding domain of ferredoxin-NADP reductase (FNR) module"/>
    <property type="match status" value="1"/>
</dbReference>
<name>A0A0M7B980_9RHOB</name>
<dbReference type="PROSITE" id="PS51384">
    <property type="entry name" value="FAD_FR"/>
    <property type="match status" value="1"/>
</dbReference>
<evidence type="ECO:0000259" key="2">
    <source>
        <dbReference type="PROSITE" id="PS51384"/>
    </source>
</evidence>
<evidence type="ECO:0000256" key="1">
    <source>
        <dbReference type="ARBA" id="ARBA00035644"/>
    </source>
</evidence>
<protein>
    <submittedName>
        <fullName evidence="3">Vibriobactin utilization protein ViuB</fullName>
    </submittedName>
</protein>
<dbReference type="CDD" id="cd06193">
    <property type="entry name" value="siderophore_interacting"/>
    <property type="match status" value="1"/>
</dbReference>
<dbReference type="SUPFAM" id="SSF63380">
    <property type="entry name" value="Riboflavin synthase domain-like"/>
    <property type="match status" value="1"/>
</dbReference>
<evidence type="ECO:0000313" key="3">
    <source>
        <dbReference type="EMBL" id="CUH39280.1"/>
    </source>
</evidence>
<sequence>MARSDTRVNGQLTTRASSRLLDGIVTFCRDFEIEVTDARPRKIDICTDIGSIGFACGRQGLTIQIRAESAANAYMLQESVAAQVEAAERGCAAALRWNRAPAAGEMPPNFRVGRVLSVTETDGLFWRLTLEAPDLAPFARDGLHLRLALPPRDRAPVWPVVGQDGRPVWPDGPDALHVAVYTIRQVDPDSGRMVVDAYRHGKGATCAWLAEARPGDALGLMGPGGGWMPSAGHLVLAGDETALPAITRILEAAPAGTCGTVIVETARTPPPLSLPDGVTLRFVARDRGECLEAEFARTGLGPAGDRHVWFAAEKARAAHIRTLLRRDYGVDRRESYVAGYWAADS</sequence>
<dbReference type="Proteomes" id="UP000049455">
    <property type="component" value="Unassembled WGS sequence"/>
</dbReference>
<reference evidence="3 4" key="1">
    <citation type="submission" date="2015-09" db="EMBL/GenBank/DDBJ databases">
        <authorList>
            <person name="Jackson K.R."/>
            <person name="Lunt B.L."/>
            <person name="Fisher J.N.B."/>
            <person name="Gardner A.V."/>
            <person name="Bailey M.E."/>
            <person name="Deus L.M."/>
            <person name="Earl A.S."/>
            <person name="Gibby P.D."/>
            <person name="Hartmann K.A."/>
            <person name="Liu J.E."/>
            <person name="Manci A.M."/>
            <person name="Nielsen D.A."/>
            <person name="Solomon M.B."/>
            <person name="Breakwell D.P."/>
            <person name="Burnett S.H."/>
            <person name="Grose J.H."/>
        </authorList>
    </citation>
    <scope>NUCLEOTIDE SEQUENCE [LARGE SCALE GENOMIC DNA]</scope>
    <source>
        <strain evidence="3 4">CECT 7799</strain>
    </source>
</reference>
<dbReference type="PANTHER" id="PTHR30157">
    <property type="entry name" value="FERRIC REDUCTASE, NADPH-DEPENDENT"/>
    <property type="match status" value="1"/>
</dbReference>
<dbReference type="RefSeq" id="WP_055663496.1">
    <property type="nucleotide sequence ID" value="NZ_CYPR01000127.1"/>
</dbReference>
<evidence type="ECO:0000313" key="4">
    <source>
        <dbReference type="Proteomes" id="UP000049455"/>
    </source>
</evidence>
<dbReference type="InterPro" id="IPR013113">
    <property type="entry name" value="SIP_FAD-bd"/>
</dbReference>
<comment type="similarity">
    <text evidence="1">Belongs to the SIP oxidoreductase family.</text>
</comment>
<accession>A0A0M7B980</accession>